<keyword evidence="1" id="KW-0678">Repressor</keyword>
<comment type="caution">
    <text evidence="8">The sequence shown here is derived from an EMBL/GenBank/DDBJ whole genome shotgun (WGS) entry which is preliminary data.</text>
</comment>
<sequence>MSEPAQQTPAATPGNTPGKRVNRREEILRAAADVFASQGFHNASLADIAATLGITPAGVLHHFGSKTDLLTAVLELRDSADPPPKGRRFLDHLVDTAERNAARPGTTRLYAVLSAESVTEGHPAQDWFRHRYAELRADVEAAVVDRLDPGAAVPAADGVPEAARPTREAAAAILAVMDGLQVQWLLDPDAVDMAAVTRLVADALVTHLAGTGDGPAAGPGAADRTA</sequence>
<dbReference type="PROSITE" id="PS50977">
    <property type="entry name" value="HTH_TETR_2"/>
    <property type="match status" value="1"/>
</dbReference>
<evidence type="ECO:0000256" key="3">
    <source>
        <dbReference type="ARBA" id="ARBA00023125"/>
    </source>
</evidence>
<dbReference type="InterPro" id="IPR050109">
    <property type="entry name" value="HTH-type_TetR-like_transc_reg"/>
</dbReference>
<keyword evidence="2" id="KW-0805">Transcription regulation</keyword>
<dbReference type="InterPro" id="IPR036271">
    <property type="entry name" value="Tet_transcr_reg_TetR-rel_C_sf"/>
</dbReference>
<name>A0ABP9GC50_9ACTN</name>
<dbReference type="InterPro" id="IPR001647">
    <property type="entry name" value="HTH_TetR"/>
</dbReference>
<dbReference type="PANTHER" id="PTHR30055">
    <property type="entry name" value="HTH-TYPE TRANSCRIPTIONAL REGULATOR RUTR"/>
    <property type="match status" value="1"/>
</dbReference>
<evidence type="ECO:0000259" key="7">
    <source>
        <dbReference type="PROSITE" id="PS50977"/>
    </source>
</evidence>
<dbReference type="Pfam" id="PF00440">
    <property type="entry name" value="TetR_N"/>
    <property type="match status" value="1"/>
</dbReference>
<proteinExistence type="predicted"/>
<reference evidence="9" key="1">
    <citation type="journal article" date="2019" name="Int. J. Syst. Evol. Microbiol.">
        <title>The Global Catalogue of Microorganisms (GCM) 10K type strain sequencing project: providing services to taxonomists for standard genome sequencing and annotation.</title>
        <authorList>
            <consortium name="The Broad Institute Genomics Platform"/>
            <consortium name="The Broad Institute Genome Sequencing Center for Infectious Disease"/>
            <person name="Wu L."/>
            <person name="Ma J."/>
        </authorList>
    </citation>
    <scope>NUCLEOTIDE SEQUENCE [LARGE SCALE GENOMIC DNA]</scope>
    <source>
        <strain evidence="9">JCM 18123</strain>
    </source>
</reference>
<keyword evidence="4" id="KW-0804">Transcription</keyword>
<evidence type="ECO:0000256" key="2">
    <source>
        <dbReference type="ARBA" id="ARBA00023015"/>
    </source>
</evidence>
<dbReference type="Pfam" id="PF13977">
    <property type="entry name" value="TetR_C_6"/>
    <property type="match status" value="1"/>
</dbReference>
<dbReference type="Gene3D" id="1.10.357.10">
    <property type="entry name" value="Tetracycline Repressor, domain 2"/>
    <property type="match status" value="1"/>
</dbReference>
<organism evidence="8 9">
    <name type="scientific">Streptomonospora halophila</name>
    <dbReference type="NCBI Taxonomy" id="427369"/>
    <lineage>
        <taxon>Bacteria</taxon>
        <taxon>Bacillati</taxon>
        <taxon>Actinomycetota</taxon>
        <taxon>Actinomycetes</taxon>
        <taxon>Streptosporangiales</taxon>
        <taxon>Nocardiopsidaceae</taxon>
        <taxon>Streptomonospora</taxon>
    </lineage>
</organism>
<dbReference type="InterPro" id="IPR039538">
    <property type="entry name" value="BetI_C"/>
</dbReference>
<evidence type="ECO:0000313" key="9">
    <source>
        <dbReference type="Proteomes" id="UP001499993"/>
    </source>
</evidence>
<gene>
    <name evidence="8" type="ORF">GCM10023224_18150</name>
</gene>
<evidence type="ECO:0000256" key="1">
    <source>
        <dbReference type="ARBA" id="ARBA00022491"/>
    </source>
</evidence>
<dbReference type="PRINTS" id="PR00455">
    <property type="entry name" value="HTHTETR"/>
</dbReference>
<accession>A0ABP9GC50</accession>
<dbReference type="SUPFAM" id="SSF46689">
    <property type="entry name" value="Homeodomain-like"/>
    <property type="match status" value="1"/>
</dbReference>
<dbReference type="SUPFAM" id="SSF48498">
    <property type="entry name" value="Tetracyclin repressor-like, C-terminal domain"/>
    <property type="match status" value="1"/>
</dbReference>
<evidence type="ECO:0000256" key="6">
    <source>
        <dbReference type="SAM" id="MobiDB-lite"/>
    </source>
</evidence>
<feature type="region of interest" description="Disordered" evidence="6">
    <location>
        <begin position="1"/>
        <end position="22"/>
    </location>
</feature>
<evidence type="ECO:0000256" key="4">
    <source>
        <dbReference type="ARBA" id="ARBA00023163"/>
    </source>
</evidence>
<feature type="DNA-binding region" description="H-T-H motif" evidence="5">
    <location>
        <begin position="44"/>
        <end position="63"/>
    </location>
</feature>
<dbReference type="InterPro" id="IPR009057">
    <property type="entry name" value="Homeodomain-like_sf"/>
</dbReference>
<keyword evidence="3 5" id="KW-0238">DNA-binding</keyword>
<keyword evidence="9" id="KW-1185">Reference proteome</keyword>
<protein>
    <submittedName>
        <fullName evidence="8">TetR/AcrR family transcriptional regulator</fullName>
    </submittedName>
</protein>
<feature type="domain" description="HTH tetR-type" evidence="7">
    <location>
        <begin position="21"/>
        <end position="81"/>
    </location>
</feature>
<dbReference type="RefSeq" id="WP_344143227.1">
    <property type="nucleotide sequence ID" value="NZ_BAABIK010000007.1"/>
</dbReference>
<evidence type="ECO:0000256" key="5">
    <source>
        <dbReference type="PROSITE-ProRule" id="PRU00335"/>
    </source>
</evidence>
<dbReference type="PANTHER" id="PTHR30055:SF234">
    <property type="entry name" value="HTH-TYPE TRANSCRIPTIONAL REGULATOR BETI"/>
    <property type="match status" value="1"/>
</dbReference>
<dbReference type="EMBL" id="BAABIK010000007">
    <property type="protein sequence ID" value="GAA4937406.1"/>
    <property type="molecule type" value="Genomic_DNA"/>
</dbReference>
<evidence type="ECO:0000313" key="8">
    <source>
        <dbReference type="EMBL" id="GAA4937406.1"/>
    </source>
</evidence>
<feature type="compositionally biased region" description="Polar residues" evidence="6">
    <location>
        <begin position="1"/>
        <end position="15"/>
    </location>
</feature>
<dbReference type="Proteomes" id="UP001499993">
    <property type="component" value="Unassembled WGS sequence"/>
</dbReference>